<dbReference type="FunFam" id="3.20.20.10:FF:000018">
    <property type="entry name" value="Pyridoxal phosphate homeostasis protein"/>
    <property type="match status" value="1"/>
</dbReference>
<evidence type="ECO:0000259" key="5">
    <source>
        <dbReference type="Pfam" id="PF01168"/>
    </source>
</evidence>
<dbReference type="InterPro" id="IPR029066">
    <property type="entry name" value="PLP-binding_barrel"/>
</dbReference>
<sequence length="247" mass="28367">MEWRRIYFIVKGDILMLAKTGVEQRLIEVRQRIAQAAARSKRDPRAIRLLAVSKTQPVRSIEEAYQAGQRTFAENRVQEWLEKAPDLPKDCQWHLVGRLQTNKVKYLDQNVAMIHSLDRLSLLETLNEQGERRGIVWTTLVQVNIARDPAKAGLMPEEVPDFLNSVRDCPHVRVQGVMTIGALEASLSETQGYFRQLRELRDTLQARKWPGVDLQELSMGMSQDFELAIEEGATFVRVGRQIFGERN</sequence>
<dbReference type="STRING" id="768710.DesyoDRAFT_4574"/>
<dbReference type="Proteomes" id="UP000005104">
    <property type="component" value="Chromosome"/>
</dbReference>
<dbReference type="HOGENOM" id="CLU_059988_1_0_9"/>
<dbReference type="InterPro" id="IPR011078">
    <property type="entry name" value="PyrdxlP_homeostasis"/>
</dbReference>
<dbReference type="HAMAP" id="MF_02087">
    <property type="entry name" value="PLP_homeostasis"/>
    <property type="match status" value="1"/>
</dbReference>
<reference evidence="6 7" key="1">
    <citation type="submission" date="2011-11" db="EMBL/GenBank/DDBJ databases">
        <title>The Noncontiguous Finished genome of Desulfosporosinus youngiae DSM 17734.</title>
        <authorList>
            <consortium name="US DOE Joint Genome Institute (JGI-PGF)"/>
            <person name="Lucas S."/>
            <person name="Han J."/>
            <person name="Lapidus A."/>
            <person name="Cheng J.-F."/>
            <person name="Goodwin L."/>
            <person name="Pitluck S."/>
            <person name="Peters L."/>
            <person name="Ovchinnikova G."/>
            <person name="Lu M."/>
            <person name="Land M.L."/>
            <person name="Hauser L."/>
            <person name="Pester M."/>
            <person name="Spring S."/>
            <person name="Ollivier B."/>
            <person name="Rattei T."/>
            <person name="Klenk H.-P."/>
            <person name="Wagner M."/>
            <person name="Loy A."/>
            <person name="Woyke T.J."/>
        </authorList>
    </citation>
    <scope>NUCLEOTIDE SEQUENCE [LARGE SCALE GENOMIC DNA]</scope>
    <source>
        <strain evidence="6 7">DSM 17734</strain>
    </source>
</reference>
<dbReference type="NCBIfam" id="TIGR00044">
    <property type="entry name" value="YggS family pyridoxal phosphate-dependent enzyme"/>
    <property type="match status" value="1"/>
</dbReference>
<accession>H5XY25</accession>
<dbReference type="eggNOG" id="COG0325">
    <property type="taxonomic scope" value="Bacteria"/>
</dbReference>
<dbReference type="Pfam" id="PF01168">
    <property type="entry name" value="Ala_racemase_N"/>
    <property type="match status" value="1"/>
</dbReference>
<dbReference type="PANTHER" id="PTHR10146:SF14">
    <property type="entry name" value="PYRIDOXAL PHOSPHATE HOMEOSTASIS PROTEIN"/>
    <property type="match status" value="1"/>
</dbReference>
<organism evidence="6 7">
    <name type="scientific">Desulfosporosinus youngiae DSM 17734</name>
    <dbReference type="NCBI Taxonomy" id="768710"/>
    <lineage>
        <taxon>Bacteria</taxon>
        <taxon>Bacillati</taxon>
        <taxon>Bacillota</taxon>
        <taxon>Clostridia</taxon>
        <taxon>Eubacteriales</taxon>
        <taxon>Desulfitobacteriaceae</taxon>
        <taxon>Desulfosporosinus</taxon>
    </lineage>
</organism>
<evidence type="ECO:0000256" key="3">
    <source>
        <dbReference type="PIRSR" id="PIRSR004848-1"/>
    </source>
</evidence>
<protein>
    <recommendedName>
        <fullName evidence="2">Pyridoxal phosphate homeostasis protein</fullName>
        <shortName evidence="2">PLP homeostasis protein</shortName>
    </recommendedName>
</protein>
<proteinExistence type="inferred from homology"/>
<comment type="similarity">
    <text evidence="2 4">Belongs to the pyridoxal phosphate-binding protein YggS/PROSC family.</text>
</comment>
<keyword evidence="1 2" id="KW-0663">Pyridoxal phosphate</keyword>
<feature type="modified residue" description="N6-(pyridoxal phosphate)lysine" evidence="2 3">
    <location>
        <position position="54"/>
    </location>
</feature>
<dbReference type="GO" id="GO:0030170">
    <property type="term" value="F:pyridoxal phosphate binding"/>
    <property type="evidence" value="ECO:0007669"/>
    <property type="project" value="UniProtKB-UniRule"/>
</dbReference>
<comment type="cofactor">
    <cofactor evidence="3">
        <name>pyridoxal 5'-phosphate</name>
        <dbReference type="ChEBI" id="CHEBI:597326"/>
    </cofactor>
</comment>
<evidence type="ECO:0000256" key="4">
    <source>
        <dbReference type="RuleBase" id="RU004514"/>
    </source>
</evidence>
<dbReference type="PIRSF" id="PIRSF004848">
    <property type="entry name" value="YBL036c_PLPDEIII"/>
    <property type="match status" value="1"/>
</dbReference>
<dbReference type="SUPFAM" id="SSF51419">
    <property type="entry name" value="PLP-binding barrel"/>
    <property type="match status" value="1"/>
</dbReference>
<dbReference type="PANTHER" id="PTHR10146">
    <property type="entry name" value="PROLINE SYNTHETASE CO-TRANSCRIBED BACTERIAL HOMOLOG PROTEIN"/>
    <property type="match status" value="1"/>
</dbReference>
<dbReference type="Gene3D" id="3.20.20.10">
    <property type="entry name" value="Alanine racemase"/>
    <property type="match status" value="1"/>
</dbReference>
<evidence type="ECO:0000313" key="7">
    <source>
        <dbReference type="Proteomes" id="UP000005104"/>
    </source>
</evidence>
<evidence type="ECO:0000313" key="6">
    <source>
        <dbReference type="EMBL" id="EHQ91528.1"/>
    </source>
</evidence>
<dbReference type="InterPro" id="IPR001608">
    <property type="entry name" value="Ala_racemase_N"/>
</dbReference>
<comment type="function">
    <text evidence="2">Pyridoxal 5'-phosphate (PLP)-binding protein, which is involved in PLP homeostasis.</text>
</comment>
<dbReference type="EMBL" id="CM001441">
    <property type="protein sequence ID" value="EHQ91528.1"/>
    <property type="molecule type" value="Genomic_DNA"/>
</dbReference>
<gene>
    <name evidence="6" type="ORF">DesyoDRAFT_4574</name>
</gene>
<dbReference type="CDD" id="cd00635">
    <property type="entry name" value="PLPDE_III_YBL036c_like"/>
    <property type="match status" value="1"/>
</dbReference>
<dbReference type="AlphaFoldDB" id="H5XY25"/>
<keyword evidence="7" id="KW-1185">Reference proteome</keyword>
<evidence type="ECO:0000256" key="2">
    <source>
        <dbReference type="HAMAP-Rule" id="MF_02087"/>
    </source>
</evidence>
<feature type="domain" description="Alanine racemase N-terminal" evidence="5">
    <location>
        <begin position="30"/>
        <end position="245"/>
    </location>
</feature>
<name>H5XY25_9FIRM</name>
<evidence type="ECO:0000256" key="1">
    <source>
        <dbReference type="ARBA" id="ARBA00022898"/>
    </source>
</evidence>